<feature type="transmembrane region" description="Helical" evidence="6">
    <location>
        <begin position="388"/>
        <end position="408"/>
    </location>
</feature>
<keyword evidence="3 6" id="KW-0812">Transmembrane</keyword>
<keyword evidence="5 6" id="KW-0472">Membrane</keyword>
<dbReference type="PANTHER" id="PTHR23501:SF109">
    <property type="entry name" value="MAJOR FACILITATOR SUPERFAMILY (MFS) PROFILE DOMAIN-CONTAINING PROTEIN-RELATED"/>
    <property type="match status" value="1"/>
</dbReference>
<keyword evidence="4 6" id="KW-1133">Transmembrane helix</keyword>
<feature type="transmembrane region" description="Helical" evidence="6">
    <location>
        <begin position="541"/>
        <end position="567"/>
    </location>
</feature>
<protein>
    <submittedName>
        <fullName evidence="8">Rhinocladiella mackenziei CBS 650.93 unplaced genomic scaffold supercont1.1, whole genome shotgun sequence</fullName>
    </submittedName>
</protein>
<evidence type="ECO:0000259" key="7">
    <source>
        <dbReference type="PROSITE" id="PS50850"/>
    </source>
</evidence>
<evidence type="ECO:0000256" key="5">
    <source>
        <dbReference type="ARBA" id="ARBA00023136"/>
    </source>
</evidence>
<comment type="subcellular location">
    <subcellularLocation>
        <location evidence="1">Membrane</location>
        <topology evidence="1">Multi-pass membrane protein</topology>
    </subcellularLocation>
</comment>
<evidence type="ECO:0000313" key="8">
    <source>
        <dbReference type="EMBL" id="KIX09301.1"/>
    </source>
</evidence>
<feature type="transmembrane region" description="Helical" evidence="6">
    <location>
        <begin position="121"/>
        <end position="140"/>
    </location>
</feature>
<dbReference type="Pfam" id="PF06609">
    <property type="entry name" value="TRI12"/>
    <property type="match status" value="1"/>
</dbReference>
<dbReference type="InterPro" id="IPR010573">
    <property type="entry name" value="MFS_Str1/Tri12-like"/>
</dbReference>
<organism evidence="8 9">
    <name type="scientific">Rhinocladiella mackenziei CBS 650.93</name>
    <dbReference type="NCBI Taxonomy" id="1442369"/>
    <lineage>
        <taxon>Eukaryota</taxon>
        <taxon>Fungi</taxon>
        <taxon>Dikarya</taxon>
        <taxon>Ascomycota</taxon>
        <taxon>Pezizomycotina</taxon>
        <taxon>Eurotiomycetes</taxon>
        <taxon>Chaetothyriomycetidae</taxon>
        <taxon>Chaetothyriales</taxon>
        <taxon>Herpotrichiellaceae</taxon>
        <taxon>Rhinocladiella</taxon>
    </lineage>
</organism>
<dbReference type="VEuPathDB" id="FungiDB:Z518_00380"/>
<dbReference type="PANTHER" id="PTHR23501">
    <property type="entry name" value="MAJOR FACILITATOR SUPERFAMILY"/>
    <property type="match status" value="1"/>
</dbReference>
<evidence type="ECO:0000313" key="9">
    <source>
        <dbReference type="Proteomes" id="UP000053617"/>
    </source>
</evidence>
<evidence type="ECO:0000256" key="2">
    <source>
        <dbReference type="ARBA" id="ARBA00022448"/>
    </source>
</evidence>
<dbReference type="PROSITE" id="PS50850">
    <property type="entry name" value="MFS"/>
    <property type="match status" value="1"/>
</dbReference>
<dbReference type="EMBL" id="KN847475">
    <property type="protein sequence ID" value="KIX09301.1"/>
    <property type="molecule type" value="Genomic_DNA"/>
</dbReference>
<dbReference type="GO" id="GO:0005886">
    <property type="term" value="C:plasma membrane"/>
    <property type="evidence" value="ECO:0007669"/>
    <property type="project" value="TreeGrafter"/>
</dbReference>
<name>A0A0D2J0T1_9EURO</name>
<dbReference type="Gene3D" id="1.20.1250.20">
    <property type="entry name" value="MFS general substrate transporter like domains"/>
    <property type="match status" value="1"/>
</dbReference>
<dbReference type="HOGENOM" id="CLU_000960_25_2_1"/>
<proteinExistence type="predicted"/>
<feature type="transmembrane region" description="Helical" evidence="6">
    <location>
        <begin position="146"/>
        <end position="165"/>
    </location>
</feature>
<feature type="transmembrane region" description="Helical" evidence="6">
    <location>
        <begin position="452"/>
        <end position="471"/>
    </location>
</feature>
<dbReference type="InterPro" id="IPR053791">
    <property type="entry name" value="MFS_Tri12-like"/>
</dbReference>
<dbReference type="AlphaFoldDB" id="A0A0D2J0T1"/>
<evidence type="ECO:0000256" key="1">
    <source>
        <dbReference type="ARBA" id="ARBA00004141"/>
    </source>
</evidence>
<dbReference type="GeneID" id="25288451"/>
<feature type="transmembrane region" description="Helical" evidence="6">
    <location>
        <begin position="53"/>
        <end position="71"/>
    </location>
</feature>
<accession>A0A0D2J0T1</accession>
<evidence type="ECO:0000256" key="4">
    <source>
        <dbReference type="ARBA" id="ARBA00022989"/>
    </source>
</evidence>
<feature type="transmembrane region" description="Helical" evidence="6">
    <location>
        <begin position="212"/>
        <end position="232"/>
    </location>
</feature>
<keyword evidence="9" id="KW-1185">Reference proteome</keyword>
<evidence type="ECO:0000256" key="6">
    <source>
        <dbReference type="SAM" id="Phobius"/>
    </source>
</evidence>
<dbReference type="GO" id="GO:0022857">
    <property type="term" value="F:transmembrane transporter activity"/>
    <property type="evidence" value="ECO:0007669"/>
    <property type="project" value="InterPro"/>
</dbReference>
<feature type="domain" description="Major facilitator superfamily (MFS) profile" evidence="7">
    <location>
        <begin position="52"/>
        <end position="565"/>
    </location>
</feature>
<dbReference type="InterPro" id="IPR020846">
    <property type="entry name" value="MFS_dom"/>
</dbReference>
<sequence length="588" mass="62751">MADTMAGSDTTKQESQHYALEHLEKVDSKDSLHRNDLGQDAATLEGYWASPRLLGSILASFLLANSIYIGYALPVSILSVMNADIGPSPNIYLVSLVYTLFTGVLHLFFARLSDILGRRYFLAGGQTFGVIGSIICATGNSINVLIGGSVLAGIGGAAGLLYPVVIHELLPNKHRHWGQAAITLAVLPTLGFGPAIARTMIAQTAVGWRGVYWLNVAVSGASVVLFATCYFPPNFHMINSELTKWQEVKALDYGGLLLYFGGLILVLMGFTWAQGTYAWQSAHVLGSLIVGTVTLVAFGIYETYMPLKQPLLPVRLFKTPNITACIFVGSTMQMVWLALNVFWPIQISVLFTSNEVTIGLLSCTTGIALAVGELIFAPIFRTLGYLKWQMVVASMMTAVFATAMAAVTHKTENMGIAFTVLAGLAVGWIEMVTIVITGLVAPPNDIGVAQGFFGSTRLTFGTVAVSIYLAIYSDRLTAFLPQEIVPAVSSAGLPASSIPDLFTAITNGTAAALEEVPGMTDGVLDALALATKLAYAHAFKIVYLATLAFTGIGLVAAFFITDVDAFLTNYVNKTIRKPKIGSSVKAEV</sequence>
<feature type="transmembrane region" description="Helical" evidence="6">
    <location>
        <begin position="279"/>
        <end position="301"/>
    </location>
</feature>
<dbReference type="CDD" id="cd06179">
    <property type="entry name" value="MFS_TRI12_like"/>
    <property type="match status" value="1"/>
</dbReference>
<reference evidence="8 9" key="1">
    <citation type="submission" date="2015-01" db="EMBL/GenBank/DDBJ databases">
        <title>The Genome Sequence of Rhinocladiella mackenzie CBS 650.93.</title>
        <authorList>
            <consortium name="The Broad Institute Genomics Platform"/>
            <person name="Cuomo C."/>
            <person name="de Hoog S."/>
            <person name="Gorbushina A."/>
            <person name="Stielow B."/>
            <person name="Teixiera M."/>
            <person name="Abouelleil A."/>
            <person name="Chapman S.B."/>
            <person name="Priest M."/>
            <person name="Young S.K."/>
            <person name="Wortman J."/>
            <person name="Nusbaum C."/>
            <person name="Birren B."/>
        </authorList>
    </citation>
    <scope>NUCLEOTIDE SEQUENCE [LARGE SCALE GENOMIC DNA]</scope>
    <source>
        <strain evidence="8 9">CBS 650.93</strain>
    </source>
</reference>
<dbReference type="SUPFAM" id="SSF103473">
    <property type="entry name" value="MFS general substrate transporter"/>
    <property type="match status" value="1"/>
</dbReference>
<feature type="transmembrane region" description="Helical" evidence="6">
    <location>
        <begin position="414"/>
        <end position="440"/>
    </location>
</feature>
<feature type="transmembrane region" description="Helical" evidence="6">
    <location>
        <begin position="91"/>
        <end position="109"/>
    </location>
</feature>
<feature type="transmembrane region" description="Helical" evidence="6">
    <location>
        <begin position="322"/>
        <end position="345"/>
    </location>
</feature>
<dbReference type="RefSeq" id="XP_013276437.1">
    <property type="nucleotide sequence ID" value="XM_013420983.1"/>
</dbReference>
<dbReference type="Proteomes" id="UP000053617">
    <property type="component" value="Unassembled WGS sequence"/>
</dbReference>
<feature type="transmembrane region" description="Helical" evidence="6">
    <location>
        <begin position="253"/>
        <end position="273"/>
    </location>
</feature>
<evidence type="ECO:0000256" key="3">
    <source>
        <dbReference type="ARBA" id="ARBA00022692"/>
    </source>
</evidence>
<keyword evidence="2" id="KW-0813">Transport</keyword>
<feature type="transmembrane region" description="Helical" evidence="6">
    <location>
        <begin position="177"/>
        <end position="197"/>
    </location>
</feature>
<gene>
    <name evidence="8" type="ORF">Z518_00380</name>
</gene>
<feature type="transmembrane region" description="Helical" evidence="6">
    <location>
        <begin position="357"/>
        <end position="376"/>
    </location>
</feature>
<dbReference type="OrthoDB" id="4139357at2759"/>
<dbReference type="InterPro" id="IPR036259">
    <property type="entry name" value="MFS_trans_sf"/>
</dbReference>